<dbReference type="Proteomes" id="UP000007148">
    <property type="component" value="Unassembled WGS sequence"/>
</dbReference>
<name>G4TLY9_SERID</name>
<accession>G4TLY9</accession>
<evidence type="ECO:0000313" key="2">
    <source>
        <dbReference type="EMBL" id="CCA72332.1"/>
    </source>
</evidence>
<feature type="domain" description="DUF6593" evidence="1">
    <location>
        <begin position="13"/>
        <end position="167"/>
    </location>
</feature>
<evidence type="ECO:0000313" key="3">
    <source>
        <dbReference type="Proteomes" id="UP000007148"/>
    </source>
</evidence>
<comment type="caution">
    <text evidence="2">The sequence shown here is derived from an EMBL/GenBank/DDBJ whole genome shotgun (WGS) entry which is preliminary data.</text>
</comment>
<dbReference type="EMBL" id="CAFZ01000159">
    <property type="protein sequence ID" value="CCA72332.1"/>
    <property type="molecule type" value="Genomic_DNA"/>
</dbReference>
<gene>
    <name evidence="2" type="ORF">PIIN_06266</name>
</gene>
<proteinExistence type="predicted"/>
<dbReference type="InParanoid" id="G4TLY9"/>
<organism evidence="2 3">
    <name type="scientific">Serendipita indica (strain DSM 11827)</name>
    <name type="common">Root endophyte fungus</name>
    <name type="synonym">Piriformospora indica</name>
    <dbReference type="NCBI Taxonomy" id="1109443"/>
    <lineage>
        <taxon>Eukaryota</taxon>
        <taxon>Fungi</taxon>
        <taxon>Dikarya</taxon>
        <taxon>Basidiomycota</taxon>
        <taxon>Agaricomycotina</taxon>
        <taxon>Agaricomycetes</taxon>
        <taxon>Sebacinales</taxon>
        <taxon>Serendipitaceae</taxon>
        <taxon>Serendipita</taxon>
    </lineage>
</organism>
<protein>
    <recommendedName>
        <fullName evidence="1">DUF6593 domain-containing protein</fullName>
    </recommendedName>
</protein>
<dbReference type="InterPro" id="IPR046528">
    <property type="entry name" value="DUF6593"/>
</dbReference>
<dbReference type="AlphaFoldDB" id="G4TLY9"/>
<dbReference type="HOGENOM" id="CLU_122983_0_0_1"/>
<sequence length="182" mass="20952">MSISLVFESTSLYHNTISCETHGIRYQISRGSDDVVTIKRWDPKTDLMSSVYELKLPYFTKDMYRKPGEATWLPMRQLLQKAGNNPLSNTKAFHGSGGLEYRWETLDRKVLLFAGSQSSPEPSPIAWYNWSHTRGELSSLEIADLSILPSLDIIILTFVVFEKSRRDRHRRRHGNVFSALMI</sequence>
<evidence type="ECO:0000259" key="1">
    <source>
        <dbReference type="Pfam" id="PF20236"/>
    </source>
</evidence>
<dbReference type="Pfam" id="PF20236">
    <property type="entry name" value="DUF6593"/>
    <property type="match status" value="1"/>
</dbReference>
<reference evidence="2 3" key="1">
    <citation type="journal article" date="2011" name="PLoS Pathog.">
        <title>Endophytic Life Strategies Decoded by Genome and Transcriptome Analyses of the Mutualistic Root Symbiont Piriformospora indica.</title>
        <authorList>
            <person name="Zuccaro A."/>
            <person name="Lahrmann U."/>
            <person name="Guldener U."/>
            <person name="Langen G."/>
            <person name="Pfiffi S."/>
            <person name="Biedenkopf D."/>
            <person name="Wong P."/>
            <person name="Samans B."/>
            <person name="Grimm C."/>
            <person name="Basiewicz M."/>
            <person name="Murat C."/>
            <person name="Martin F."/>
            <person name="Kogel K.H."/>
        </authorList>
    </citation>
    <scope>NUCLEOTIDE SEQUENCE [LARGE SCALE GENOMIC DNA]</scope>
    <source>
        <strain evidence="2 3">DSM 11827</strain>
    </source>
</reference>
<keyword evidence="3" id="KW-1185">Reference proteome</keyword>